<dbReference type="Proteomes" id="UP000297031">
    <property type="component" value="Chromosome"/>
</dbReference>
<accession>A0A4P7VQN4</accession>
<evidence type="ECO:0000313" key="2">
    <source>
        <dbReference type="Proteomes" id="UP000297031"/>
    </source>
</evidence>
<reference evidence="1 2" key="1">
    <citation type="submission" date="2019-02" db="EMBL/GenBank/DDBJ databases">
        <title>Isolation and identification of novel species under the genus Muribaculum.</title>
        <authorList>
            <person name="Miyake S."/>
            <person name="Ding Y."/>
            <person name="Low A."/>
            <person name="Soh M."/>
            <person name="Seedorf H."/>
        </authorList>
    </citation>
    <scope>NUCLEOTIDE SEQUENCE [LARGE SCALE GENOMIC DNA]</scope>
    <source>
        <strain evidence="1 2">TLL-A4</strain>
    </source>
</reference>
<name>A0A4P7VQN4_9BACT</name>
<dbReference type="KEGG" id="mgod:E7746_12295"/>
<keyword evidence="2" id="KW-1185">Reference proteome</keyword>
<sequence>MKDKNGIEITLGKLARYIGDGWNSIVDYMRIRRKHPIPSDPNYILSLEEIKIISPIIYFQLMHGKFEIPYLFQIDIAELEEELNLEIGKMYYSDRTNKFYFYRGWNSSYFIREIRDFKFTFEIASSCGQIVRRSPFNYGESSYEGLLISNIKELELKEADCVYLNLGDCYYSPDKRLNIRYTCGGLIGTYHFENEWEELVVLSFEELKRLIPIESYNRIKLKDIKVYVYENMRISVFREYISGYYRGEDSGARYPEYDEEFICQYDLVSLKNEHKKTIQAIANGFNNIITGEHPFYKIILSHPELCTKGEPTHNMYYQ</sequence>
<organism evidence="1 2">
    <name type="scientific">Muribaculum gordoncarteri</name>
    <dbReference type="NCBI Taxonomy" id="2530390"/>
    <lineage>
        <taxon>Bacteria</taxon>
        <taxon>Pseudomonadati</taxon>
        <taxon>Bacteroidota</taxon>
        <taxon>Bacteroidia</taxon>
        <taxon>Bacteroidales</taxon>
        <taxon>Muribaculaceae</taxon>
        <taxon>Muribaculum</taxon>
    </lineage>
</organism>
<protein>
    <submittedName>
        <fullName evidence="1">Uncharacterized protein</fullName>
    </submittedName>
</protein>
<proteinExistence type="predicted"/>
<dbReference type="AlphaFoldDB" id="A0A4P7VQN4"/>
<dbReference type="RefSeq" id="WP_136410991.1">
    <property type="nucleotide sequence ID" value="NZ_CP039393.1"/>
</dbReference>
<dbReference type="EMBL" id="CP039393">
    <property type="protein sequence ID" value="QCD36603.1"/>
    <property type="molecule type" value="Genomic_DNA"/>
</dbReference>
<evidence type="ECO:0000313" key="1">
    <source>
        <dbReference type="EMBL" id="QCD36603.1"/>
    </source>
</evidence>
<gene>
    <name evidence="1" type="ORF">E7746_12295</name>
</gene>
<dbReference type="OrthoDB" id="10020493at2"/>